<dbReference type="Proteomes" id="UP000199158">
    <property type="component" value="Unassembled WGS sequence"/>
</dbReference>
<gene>
    <name evidence="1" type="ORF">SAMN05216180_2982</name>
</gene>
<proteinExistence type="predicted"/>
<organism evidence="1 2">
    <name type="scientific">Hydrogenoanaerobacterium saccharovorans</name>
    <dbReference type="NCBI Taxonomy" id="474960"/>
    <lineage>
        <taxon>Bacteria</taxon>
        <taxon>Bacillati</taxon>
        <taxon>Bacillota</taxon>
        <taxon>Clostridia</taxon>
        <taxon>Eubacteriales</taxon>
        <taxon>Oscillospiraceae</taxon>
        <taxon>Hydrogenoanaerobacterium</taxon>
    </lineage>
</organism>
<evidence type="ECO:0000313" key="2">
    <source>
        <dbReference type="Proteomes" id="UP000199158"/>
    </source>
</evidence>
<accession>A0A1H8ECN0</accession>
<reference evidence="1 2" key="1">
    <citation type="submission" date="2016-10" db="EMBL/GenBank/DDBJ databases">
        <authorList>
            <person name="de Groot N.N."/>
        </authorList>
    </citation>
    <scope>NUCLEOTIDE SEQUENCE [LARGE SCALE GENOMIC DNA]</scope>
    <source>
        <strain evidence="1 2">CGMCC 1.5070</strain>
    </source>
</reference>
<sequence>VGKFIPDWAGECCSELNDDDFYESDIEKVIFEPLVGEQLKIG</sequence>
<dbReference type="EMBL" id="FOCG01000006">
    <property type="protein sequence ID" value="SEN17331.1"/>
    <property type="molecule type" value="Genomic_DNA"/>
</dbReference>
<name>A0A1H8ECN0_9FIRM</name>
<keyword evidence="2" id="KW-1185">Reference proteome</keyword>
<evidence type="ECO:0000313" key="1">
    <source>
        <dbReference type="EMBL" id="SEN17331.1"/>
    </source>
</evidence>
<protein>
    <submittedName>
        <fullName evidence="1">Uncharacterized protein</fullName>
    </submittedName>
</protein>
<dbReference type="AlphaFoldDB" id="A0A1H8ECN0"/>
<feature type="non-terminal residue" evidence="1">
    <location>
        <position position="1"/>
    </location>
</feature>